<reference evidence="2" key="1">
    <citation type="journal article" date="2015" name="Nature">
        <title>Complex archaea that bridge the gap between prokaryotes and eukaryotes.</title>
        <authorList>
            <person name="Spang A."/>
            <person name="Saw J.H."/>
            <person name="Jorgensen S.L."/>
            <person name="Zaremba-Niedzwiedzka K."/>
            <person name="Martijn J."/>
            <person name="Lind A.E."/>
            <person name="van Eijk R."/>
            <person name="Schleper C."/>
            <person name="Guy L."/>
            <person name="Ettema T.J."/>
        </authorList>
    </citation>
    <scope>NUCLEOTIDE SEQUENCE</scope>
</reference>
<gene>
    <name evidence="2" type="ORF">LCGC14_1943910</name>
</gene>
<sequence>MAHGYVLIAVFSASKQCNHVLKMPIAGDGFFAANVANPFVSFVDNVSFYLFNTSSSFDSASASASVSYACSVVFPVLSYFVLVRFPPFCLRSQNFFWILFPPVSRILAIFYYIFLSPIL</sequence>
<protein>
    <submittedName>
        <fullName evidence="2">Uncharacterized protein</fullName>
    </submittedName>
</protein>
<name>A0A0F9HXR7_9ZZZZ</name>
<dbReference type="AlphaFoldDB" id="A0A0F9HXR7"/>
<evidence type="ECO:0000313" key="2">
    <source>
        <dbReference type="EMBL" id="KKL86515.1"/>
    </source>
</evidence>
<comment type="caution">
    <text evidence="2">The sequence shown here is derived from an EMBL/GenBank/DDBJ whole genome shotgun (WGS) entry which is preliminary data.</text>
</comment>
<keyword evidence="1" id="KW-0472">Membrane</keyword>
<dbReference type="EMBL" id="LAZR01021092">
    <property type="protein sequence ID" value="KKL86515.1"/>
    <property type="molecule type" value="Genomic_DNA"/>
</dbReference>
<feature type="non-terminal residue" evidence="2">
    <location>
        <position position="119"/>
    </location>
</feature>
<proteinExistence type="predicted"/>
<keyword evidence="1" id="KW-1133">Transmembrane helix</keyword>
<accession>A0A0F9HXR7</accession>
<keyword evidence="1" id="KW-0812">Transmembrane</keyword>
<evidence type="ECO:0000256" key="1">
    <source>
        <dbReference type="SAM" id="Phobius"/>
    </source>
</evidence>
<feature type="transmembrane region" description="Helical" evidence="1">
    <location>
        <begin position="95"/>
        <end position="114"/>
    </location>
</feature>
<feature type="transmembrane region" description="Helical" evidence="1">
    <location>
        <begin position="65"/>
        <end position="83"/>
    </location>
</feature>
<organism evidence="2">
    <name type="scientific">marine sediment metagenome</name>
    <dbReference type="NCBI Taxonomy" id="412755"/>
    <lineage>
        <taxon>unclassified sequences</taxon>
        <taxon>metagenomes</taxon>
        <taxon>ecological metagenomes</taxon>
    </lineage>
</organism>